<keyword evidence="1" id="KW-0472">Membrane</keyword>
<accession>A0A4S8QMB9</accession>
<protein>
    <submittedName>
        <fullName evidence="2">Uncharacterized protein</fullName>
    </submittedName>
</protein>
<organism evidence="2 3">
    <name type="scientific">Glycomyces buryatensis</name>
    <dbReference type="NCBI Taxonomy" id="2570927"/>
    <lineage>
        <taxon>Bacteria</taxon>
        <taxon>Bacillati</taxon>
        <taxon>Actinomycetota</taxon>
        <taxon>Actinomycetes</taxon>
        <taxon>Glycomycetales</taxon>
        <taxon>Glycomycetaceae</taxon>
        <taxon>Glycomyces</taxon>
    </lineage>
</organism>
<evidence type="ECO:0000313" key="2">
    <source>
        <dbReference type="EMBL" id="THV41874.1"/>
    </source>
</evidence>
<reference evidence="3" key="1">
    <citation type="submission" date="2019-04" db="EMBL/GenBank/DDBJ databases">
        <title>Nocardioides xinjiangensis sp. nov.</title>
        <authorList>
            <person name="Liu S."/>
        </authorList>
    </citation>
    <scope>NUCLEOTIDE SEQUENCE [LARGE SCALE GENOMIC DNA]</scope>
    <source>
        <strain evidence="3">18</strain>
    </source>
</reference>
<evidence type="ECO:0000313" key="3">
    <source>
        <dbReference type="Proteomes" id="UP000308760"/>
    </source>
</evidence>
<name>A0A4S8QMB9_9ACTN</name>
<evidence type="ECO:0000256" key="1">
    <source>
        <dbReference type="SAM" id="Phobius"/>
    </source>
</evidence>
<dbReference type="AlphaFoldDB" id="A0A4S8QMB9"/>
<dbReference type="RefSeq" id="WP_136534237.1">
    <property type="nucleotide sequence ID" value="NZ_STGY01000037.1"/>
</dbReference>
<dbReference type="EMBL" id="STGY01000037">
    <property type="protein sequence ID" value="THV41874.1"/>
    <property type="molecule type" value="Genomic_DNA"/>
</dbReference>
<gene>
    <name evidence="2" type="ORF">FAB82_09135</name>
</gene>
<sequence length="60" mass="7013">MDRNDVPLEEVAKLYGVVVHPEEARRFYRRQAWLLIAVVWVPVLLFLMLTGFILIVQAFA</sequence>
<keyword evidence="1" id="KW-0812">Transmembrane</keyword>
<keyword evidence="1" id="KW-1133">Transmembrane helix</keyword>
<dbReference type="Proteomes" id="UP000308760">
    <property type="component" value="Unassembled WGS sequence"/>
</dbReference>
<comment type="caution">
    <text evidence="2">The sequence shown here is derived from an EMBL/GenBank/DDBJ whole genome shotgun (WGS) entry which is preliminary data.</text>
</comment>
<proteinExistence type="predicted"/>
<reference evidence="2 3" key="2">
    <citation type="submission" date="2019-05" db="EMBL/GenBank/DDBJ databases">
        <title>Glycomyces buryatensis sp. nov.</title>
        <authorList>
            <person name="Nikitina E."/>
        </authorList>
    </citation>
    <scope>NUCLEOTIDE SEQUENCE [LARGE SCALE GENOMIC DNA]</scope>
    <source>
        <strain evidence="2 3">18</strain>
    </source>
</reference>
<keyword evidence="3" id="KW-1185">Reference proteome</keyword>
<feature type="transmembrane region" description="Helical" evidence="1">
    <location>
        <begin position="32"/>
        <end position="59"/>
    </location>
</feature>